<dbReference type="EMBL" id="BMOD01000036">
    <property type="protein sequence ID" value="GGJ56747.1"/>
    <property type="molecule type" value="Genomic_DNA"/>
</dbReference>
<sequence length="422" mass="45825">MDLTLLDATALAAGIQDGAWTSEAVVQAFIEKQRALQPRLNAVAFEGYMQALEEARMRDRETAQGHSRGPLHGVPITIKDWIDVAGLPCAGNMPEHLERRPAMDASSVARLRAAGAIVLAKTTVTADSPVYGKTNHPLNPDYSPTGSSSGEAALIAACGSPLGLGSDSGGSIRQPAHVCGIYGLRPTSGRVPITGHFPPIAALIDPRTVIGPMARSLRDIELAYQLISGPDGLDHTTPPVPLSFAETAPADLKVLWYSHHPEHALHPDIAAALQDAVNQLQHAGLQLESCEPPLLDQVMPLTHRYWQTTESRQADHWEPWEPGSLSGEEVGELYFRWDHFRRTWMQWMTDADLILCPISDQPARPHSEPSGSVAYTATCSLLGWPSLSVPCGKTADGFPIGVQLVAKPWREDQLFQVARWLQ</sequence>
<comment type="caution">
    <text evidence="3">The sequence shown here is derived from an EMBL/GenBank/DDBJ whole genome shotgun (WGS) entry which is preliminary data.</text>
</comment>
<evidence type="ECO:0000313" key="3">
    <source>
        <dbReference type="EMBL" id="GGJ56747.1"/>
    </source>
</evidence>
<dbReference type="Proteomes" id="UP000632222">
    <property type="component" value="Unassembled WGS sequence"/>
</dbReference>
<dbReference type="Pfam" id="PF01425">
    <property type="entry name" value="Amidase"/>
    <property type="match status" value="2"/>
</dbReference>
<reference evidence="4" key="1">
    <citation type="journal article" date="2019" name="Int. J. Syst. Evol. Microbiol.">
        <title>The Global Catalogue of Microorganisms (GCM) 10K type strain sequencing project: providing services to taxonomists for standard genome sequencing and annotation.</title>
        <authorList>
            <consortium name="The Broad Institute Genomics Platform"/>
            <consortium name="The Broad Institute Genome Sequencing Center for Infectious Disease"/>
            <person name="Wu L."/>
            <person name="Ma J."/>
        </authorList>
    </citation>
    <scope>NUCLEOTIDE SEQUENCE [LARGE SCALE GENOMIC DNA]</scope>
    <source>
        <strain evidence="4">JCM 14370</strain>
    </source>
</reference>
<keyword evidence="4" id="KW-1185">Reference proteome</keyword>
<dbReference type="InterPro" id="IPR023631">
    <property type="entry name" value="Amidase_dom"/>
</dbReference>
<dbReference type="Gene3D" id="3.90.1300.10">
    <property type="entry name" value="Amidase signature (AS) domain"/>
    <property type="match status" value="1"/>
</dbReference>
<dbReference type="RefSeq" id="WP_189008449.1">
    <property type="nucleotide sequence ID" value="NZ_BMOD01000036.1"/>
</dbReference>
<feature type="domain" description="Amidase" evidence="2">
    <location>
        <begin position="337"/>
        <end position="414"/>
    </location>
</feature>
<gene>
    <name evidence="3" type="ORF">GCM10008938_48600</name>
</gene>
<dbReference type="PANTHER" id="PTHR46072">
    <property type="entry name" value="AMIDASE-RELATED-RELATED"/>
    <property type="match status" value="1"/>
</dbReference>
<name>A0ABQ2DG15_9DEIO</name>
<dbReference type="PANTHER" id="PTHR46072:SF11">
    <property type="entry name" value="AMIDASE-RELATED"/>
    <property type="match status" value="1"/>
</dbReference>
<organism evidence="3 4">
    <name type="scientific">Deinococcus roseus</name>
    <dbReference type="NCBI Taxonomy" id="392414"/>
    <lineage>
        <taxon>Bacteria</taxon>
        <taxon>Thermotogati</taxon>
        <taxon>Deinococcota</taxon>
        <taxon>Deinococci</taxon>
        <taxon>Deinococcales</taxon>
        <taxon>Deinococcaceae</taxon>
        <taxon>Deinococcus</taxon>
    </lineage>
</organism>
<dbReference type="SUPFAM" id="SSF75304">
    <property type="entry name" value="Amidase signature (AS) enzymes"/>
    <property type="match status" value="1"/>
</dbReference>
<evidence type="ECO:0000259" key="2">
    <source>
        <dbReference type="Pfam" id="PF01425"/>
    </source>
</evidence>
<evidence type="ECO:0000313" key="4">
    <source>
        <dbReference type="Proteomes" id="UP000632222"/>
    </source>
</evidence>
<proteinExistence type="predicted"/>
<accession>A0ABQ2DG15</accession>
<protein>
    <submittedName>
        <fullName evidence="3">Amidase</fullName>
    </submittedName>
</protein>
<dbReference type="InterPro" id="IPR036928">
    <property type="entry name" value="AS_sf"/>
</dbReference>
<keyword evidence="1" id="KW-0378">Hydrolase</keyword>
<feature type="domain" description="Amidase" evidence="2">
    <location>
        <begin position="25"/>
        <end position="309"/>
    </location>
</feature>
<evidence type="ECO:0000256" key="1">
    <source>
        <dbReference type="ARBA" id="ARBA00022801"/>
    </source>
</evidence>